<keyword evidence="1" id="KW-1133">Transmembrane helix</keyword>
<comment type="caution">
    <text evidence="2">The sequence shown here is derived from an EMBL/GenBank/DDBJ whole genome shotgun (WGS) entry which is preliminary data.</text>
</comment>
<dbReference type="Proteomes" id="UP001221411">
    <property type="component" value="Unassembled WGS sequence"/>
</dbReference>
<evidence type="ECO:0000256" key="1">
    <source>
        <dbReference type="SAM" id="Phobius"/>
    </source>
</evidence>
<dbReference type="RefSeq" id="WP_271921521.1">
    <property type="nucleotide sequence ID" value="NZ_JAQNDO010000001.1"/>
</dbReference>
<dbReference type="EMBL" id="JAQNDO010000001">
    <property type="protein sequence ID" value="MDC0744703.1"/>
    <property type="molecule type" value="Genomic_DNA"/>
</dbReference>
<organism evidence="2 3">
    <name type="scientific">Polyangium mundeleinium</name>
    <dbReference type="NCBI Taxonomy" id="2995306"/>
    <lineage>
        <taxon>Bacteria</taxon>
        <taxon>Pseudomonadati</taxon>
        <taxon>Myxococcota</taxon>
        <taxon>Polyangia</taxon>
        <taxon>Polyangiales</taxon>
        <taxon>Polyangiaceae</taxon>
        <taxon>Polyangium</taxon>
    </lineage>
</organism>
<gene>
    <name evidence="2" type="ORF">POL67_25455</name>
</gene>
<proteinExistence type="predicted"/>
<protein>
    <submittedName>
        <fullName evidence="2">Uncharacterized protein</fullName>
    </submittedName>
</protein>
<keyword evidence="1" id="KW-0472">Membrane</keyword>
<keyword evidence="1" id="KW-0812">Transmembrane</keyword>
<evidence type="ECO:0000313" key="3">
    <source>
        <dbReference type="Proteomes" id="UP001221411"/>
    </source>
</evidence>
<name>A0ABT5ESB5_9BACT</name>
<evidence type="ECO:0000313" key="2">
    <source>
        <dbReference type="EMBL" id="MDC0744703.1"/>
    </source>
</evidence>
<reference evidence="2 3" key="1">
    <citation type="submission" date="2022-11" db="EMBL/GenBank/DDBJ databases">
        <title>Minimal conservation of predation-associated metabolite biosynthetic gene clusters underscores biosynthetic potential of Myxococcota including descriptions for ten novel species: Archangium lansinium sp. nov., Myxococcus landrumus sp. nov., Nannocystis bai.</title>
        <authorList>
            <person name="Ahearne A."/>
            <person name="Stevens C."/>
            <person name="Dowd S."/>
        </authorList>
    </citation>
    <scope>NUCLEOTIDE SEQUENCE [LARGE SCALE GENOMIC DNA]</scope>
    <source>
        <strain evidence="2 3">RJM3</strain>
    </source>
</reference>
<accession>A0ABT5ESB5</accession>
<feature type="transmembrane region" description="Helical" evidence="1">
    <location>
        <begin position="45"/>
        <end position="65"/>
    </location>
</feature>
<sequence>MGSIESLHLTAVLRDVTRRVAAIEDALTKKVAPDTKSGASLLLEYLKVVFGGWPALGFLFLLLFYTPLQAALTSIPEKVRTADEIHLAGVSLKSTIKSVAITQGVGPLADKLPQLSGDAIEFLLRAPRAERSLVSFTLSPDSSKWAEVHFPSERFLKALAQLEALGLVELFGGFGKRERLDGAKLTQLSADFKTKLPGVEQSVPGSDTITWKLAMPIPYADEAVPGLTWTLTSSGAQTVDLILKAVSAELARESNVGKK</sequence>
<keyword evidence="3" id="KW-1185">Reference proteome</keyword>